<evidence type="ECO:0000256" key="1">
    <source>
        <dbReference type="SAM" id="MobiDB-lite"/>
    </source>
</evidence>
<dbReference type="EMBL" id="MTSL01000169">
    <property type="protein sequence ID" value="PJF17567.1"/>
    <property type="molecule type" value="Genomic_DNA"/>
</dbReference>
<comment type="caution">
    <text evidence="2">The sequence shown here is derived from an EMBL/GenBank/DDBJ whole genome shotgun (WGS) entry which is preliminary data.</text>
</comment>
<feature type="compositionally biased region" description="Polar residues" evidence="1">
    <location>
        <begin position="1"/>
        <end position="10"/>
    </location>
</feature>
<dbReference type="InterPro" id="IPR019351">
    <property type="entry name" value="DUF2039"/>
</dbReference>
<keyword evidence="3" id="KW-1185">Reference proteome</keyword>
<protein>
    <submittedName>
        <fullName evidence="2">Uncharacterized protein</fullName>
    </submittedName>
</protein>
<dbReference type="Proteomes" id="UP000240830">
    <property type="component" value="Unassembled WGS sequence"/>
</dbReference>
<sequence>MSWRVSNDTQALGARVDMTRTSSGSRKSGPPAYSNSYAYKQTHVSTEAKALLATPISSVCPPCRGVLEWRKRFNKYKTLTVPKKCVRCGGRTIKEPYHVACGQCVRKEACCAKCLTARTVWQQALANADQPVVDSEEDAEN</sequence>
<dbReference type="PANTHER" id="PTHR22876:SF5">
    <property type="entry name" value="CHROMOSOME 9 OPEN READING FRAME 85"/>
    <property type="match status" value="1"/>
</dbReference>
<gene>
    <name evidence="2" type="ORF">PSACC_02582</name>
</gene>
<organism evidence="2 3">
    <name type="scientific">Paramicrosporidium saccamoebae</name>
    <dbReference type="NCBI Taxonomy" id="1246581"/>
    <lineage>
        <taxon>Eukaryota</taxon>
        <taxon>Fungi</taxon>
        <taxon>Fungi incertae sedis</taxon>
        <taxon>Cryptomycota</taxon>
        <taxon>Cryptomycota incertae sedis</taxon>
        <taxon>Paramicrosporidium</taxon>
    </lineage>
</organism>
<dbReference type="AlphaFoldDB" id="A0A2H9TIH5"/>
<dbReference type="Pfam" id="PF10217">
    <property type="entry name" value="DUF2039"/>
    <property type="match status" value="1"/>
</dbReference>
<name>A0A2H9TIH5_9FUNG</name>
<dbReference type="OrthoDB" id="250548at2759"/>
<evidence type="ECO:0000313" key="3">
    <source>
        <dbReference type="Proteomes" id="UP000240830"/>
    </source>
</evidence>
<reference evidence="2 3" key="1">
    <citation type="submission" date="2016-10" db="EMBL/GenBank/DDBJ databases">
        <title>The genome of Paramicrosporidium saccamoebae is the missing link in understanding Cryptomycota and Microsporidia evolution.</title>
        <authorList>
            <person name="Quandt C.A."/>
            <person name="Beaudet D."/>
            <person name="Corsaro D."/>
            <person name="Michel R."/>
            <person name="Corradi N."/>
            <person name="James T."/>
        </authorList>
    </citation>
    <scope>NUCLEOTIDE SEQUENCE [LARGE SCALE GENOMIC DNA]</scope>
    <source>
        <strain evidence="2 3">KSL3</strain>
    </source>
</reference>
<evidence type="ECO:0000313" key="2">
    <source>
        <dbReference type="EMBL" id="PJF17567.1"/>
    </source>
</evidence>
<feature type="region of interest" description="Disordered" evidence="1">
    <location>
        <begin position="1"/>
        <end position="33"/>
    </location>
</feature>
<proteinExistence type="predicted"/>
<accession>A0A2H9TIH5</accession>
<dbReference type="PANTHER" id="PTHR22876">
    <property type="entry name" value="ZGC:101016"/>
    <property type="match status" value="1"/>
</dbReference>